<gene>
    <name evidence="2" type="ORF">F0Q34_02765</name>
</gene>
<evidence type="ECO:0000313" key="2">
    <source>
        <dbReference type="EMBL" id="KAA2214639.1"/>
    </source>
</evidence>
<proteinExistence type="predicted"/>
<sequence length="60" mass="6769">MRKPNYSFERSQREGAKRKKAEAKLQKKQEQSAEKSEAGDDLKEAHPEGQVGDGPEVAER</sequence>
<dbReference type="RefSeq" id="WP_149810594.1">
    <property type="nucleotide sequence ID" value="NZ_VUKA01000001.1"/>
</dbReference>
<feature type="region of interest" description="Disordered" evidence="1">
    <location>
        <begin position="1"/>
        <end position="60"/>
    </location>
</feature>
<comment type="caution">
    <text evidence="2">The sequence shown here is derived from an EMBL/GenBank/DDBJ whole genome shotgun (WGS) entry which is preliminary data.</text>
</comment>
<dbReference type="EMBL" id="VUKA01000001">
    <property type="protein sequence ID" value="KAA2214639.1"/>
    <property type="molecule type" value="Genomic_DNA"/>
</dbReference>
<evidence type="ECO:0000256" key="1">
    <source>
        <dbReference type="SAM" id="MobiDB-lite"/>
    </source>
</evidence>
<dbReference type="Proteomes" id="UP000322110">
    <property type="component" value="Unassembled WGS sequence"/>
</dbReference>
<evidence type="ECO:0000313" key="3">
    <source>
        <dbReference type="Proteomes" id="UP000322110"/>
    </source>
</evidence>
<keyword evidence="3" id="KW-1185">Reference proteome</keyword>
<dbReference type="AlphaFoldDB" id="A0A5B2TKC6"/>
<name>A0A5B2TKC6_9PROT</name>
<accession>A0A5B2TKC6</accession>
<reference evidence="2 3" key="1">
    <citation type="journal article" date="2015" name="Int. J. Syst. Evol. Microbiol.">
        <title>Roseomonas oryzae sp. nov., isolated from paddy rhizosphere soil.</title>
        <authorList>
            <person name="Ramaprasad E.V."/>
            <person name="Sasikala Ch."/>
            <person name="Ramana Ch.V."/>
        </authorList>
    </citation>
    <scope>NUCLEOTIDE SEQUENCE [LARGE SCALE GENOMIC DNA]</scope>
    <source>
        <strain evidence="2 3">KCTC 42542</strain>
    </source>
</reference>
<organism evidence="2 3">
    <name type="scientific">Teichococcus oryzae</name>
    <dbReference type="NCBI Taxonomy" id="1608942"/>
    <lineage>
        <taxon>Bacteria</taxon>
        <taxon>Pseudomonadati</taxon>
        <taxon>Pseudomonadota</taxon>
        <taxon>Alphaproteobacteria</taxon>
        <taxon>Acetobacterales</taxon>
        <taxon>Roseomonadaceae</taxon>
        <taxon>Roseomonas</taxon>
    </lineage>
</organism>
<feature type="compositionally biased region" description="Basic and acidic residues" evidence="1">
    <location>
        <begin position="22"/>
        <end position="47"/>
    </location>
</feature>
<evidence type="ECO:0008006" key="4">
    <source>
        <dbReference type="Google" id="ProtNLM"/>
    </source>
</evidence>
<protein>
    <recommendedName>
        <fullName evidence="4">DUF4169 family protein</fullName>
    </recommendedName>
</protein>